<dbReference type="EMBL" id="SMRU01000008">
    <property type="protein sequence ID" value="TDF97335.1"/>
    <property type="molecule type" value="Genomic_DNA"/>
</dbReference>
<feature type="transmembrane region" description="Helical" evidence="9">
    <location>
        <begin position="418"/>
        <end position="437"/>
    </location>
</feature>
<evidence type="ECO:0000256" key="3">
    <source>
        <dbReference type="ARBA" id="ARBA00022448"/>
    </source>
</evidence>
<keyword evidence="7 9" id="KW-1133">Transmembrane helix</keyword>
<feature type="transmembrane region" description="Helical" evidence="9">
    <location>
        <begin position="130"/>
        <end position="153"/>
    </location>
</feature>
<dbReference type="PANTHER" id="PTHR43528">
    <property type="entry name" value="ALPHA-KETOGLUTARATE PERMEASE"/>
    <property type="match status" value="1"/>
</dbReference>
<feature type="transmembrane region" description="Helical" evidence="9">
    <location>
        <begin position="253"/>
        <end position="273"/>
    </location>
</feature>
<keyword evidence="8 9" id="KW-0472">Membrane</keyword>
<sequence>MSNSSTESVNLNTAQIKVVTADGKMVRKATFAGTMGSFVEWYDYGIYGLLTTYLAVNIMGSKDVGSLLLTNVGFLVSFLARPFGGLICGFLGDRLGRKNLLAVLLLLISASTACIGLIPSSSVISWAAPALLILFRILQGFSAGGEVAGAMAFVGEYANNRHRNFAQSFIAVGSFFALFFGSTLSAILITTLGDANMSGWGWRIPFIVALPLGYIGFYIRSKMEDTPHFKALRERNVVERNPLKTVFTSKKHLAAIALTIFLPAVNGPGYYLLFAYMPTYLKTSLGANNFTMLGALLVTAASLVAIIIAIPIMARLSDRYGRKPILAWSAVGTAVLSYPSFLMITTGNMTLASIGAVMMALAFSGHAAVVHTVLTELFPTTVRYSAYSIGFNVSTIIFGGSAPLVMTAIISATKNSMIPGYFSIAASVITLATVFFLKETKGQPLRTH</sequence>
<feature type="domain" description="Major facilitator superfamily (MFS) profile" evidence="10">
    <location>
        <begin position="29"/>
        <end position="441"/>
    </location>
</feature>
<dbReference type="GO" id="GO:0015293">
    <property type="term" value="F:symporter activity"/>
    <property type="evidence" value="ECO:0007669"/>
    <property type="project" value="UniProtKB-KW"/>
</dbReference>
<protein>
    <submittedName>
        <fullName evidence="11">MFS transporter</fullName>
    </submittedName>
</protein>
<dbReference type="InterPro" id="IPR051084">
    <property type="entry name" value="H+-coupled_symporters"/>
</dbReference>
<evidence type="ECO:0000256" key="8">
    <source>
        <dbReference type="ARBA" id="ARBA00023136"/>
    </source>
</evidence>
<keyword evidence="12" id="KW-1185">Reference proteome</keyword>
<dbReference type="InterPro" id="IPR036259">
    <property type="entry name" value="MFS_trans_sf"/>
</dbReference>
<evidence type="ECO:0000256" key="7">
    <source>
        <dbReference type="ARBA" id="ARBA00022989"/>
    </source>
</evidence>
<dbReference type="InterPro" id="IPR005829">
    <property type="entry name" value="Sugar_transporter_CS"/>
</dbReference>
<evidence type="ECO:0000256" key="4">
    <source>
        <dbReference type="ARBA" id="ARBA00022475"/>
    </source>
</evidence>
<feature type="transmembrane region" description="Helical" evidence="9">
    <location>
        <begin position="293"/>
        <end position="313"/>
    </location>
</feature>
<evidence type="ECO:0000256" key="1">
    <source>
        <dbReference type="ARBA" id="ARBA00004651"/>
    </source>
</evidence>
<keyword evidence="3" id="KW-0813">Transport</keyword>
<dbReference type="PANTHER" id="PTHR43528:SF1">
    <property type="entry name" value="ALPHA-KETOGLUTARATE PERMEASE"/>
    <property type="match status" value="1"/>
</dbReference>
<evidence type="ECO:0000313" key="11">
    <source>
        <dbReference type="EMBL" id="TDF97335.1"/>
    </source>
</evidence>
<dbReference type="PROSITE" id="PS50850">
    <property type="entry name" value="MFS"/>
    <property type="match status" value="1"/>
</dbReference>
<feature type="transmembrane region" description="Helical" evidence="9">
    <location>
        <begin position="72"/>
        <end position="92"/>
    </location>
</feature>
<keyword evidence="4" id="KW-1003">Cell membrane</keyword>
<feature type="transmembrane region" description="Helical" evidence="9">
    <location>
        <begin position="165"/>
        <end position="188"/>
    </location>
</feature>
<evidence type="ECO:0000256" key="6">
    <source>
        <dbReference type="ARBA" id="ARBA00022847"/>
    </source>
</evidence>
<keyword evidence="5 9" id="KW-0812">Transmembrane</keyword>
<organism evidence="11 12">
    <name type="scientific">Arthrobacter terricola</name>
    <dbReference type="NCBI Taxonomy" id="2547396"/>
    <lineage>
        <taxon>Bacteria</taxon>
        <taxon>Bacillati</taxon>
        <taxon>Actinomycetota</taxon>
        <taxon>Actinomycetes</taxon>
        <taxon>Micrococcales</taxon>
        <taxon>Micrococcaceae</taxon>
        <taxon>Arthrobacter</taxon>
    </lineage>
</organism>
<dbReference type="InterPro" id="IPR020846">
    <property type="entry name" value="MFS_dom"/>
</dbReference>
<feature type="transmembrane region" description="Helical" evidence="9">
    <location>
        <begin position="325"/>
        <end position="345"/>
    </location>
</feature>
<dbReference type="Proteomes" id="UP000295511">
    <property type="component" value="Unassembled WGS sequence"/>
</dbReference>
<comment type="subcellular location">
    <subcellularLocation>
        <location evidence="1">Cell membrane</location>
        <topology evidence="1">Multi-pass membrane protein</topology>
    </subcellularLocation>
</comment>
<dbReference type="GO" id="GO:0005886">
    <property type="term" value="C:plasma membrane"/>
    <property type="evidence" value="ECO:0007669"/>
    <property type="project" value="UniProtKB-SubCell"/>
</dbReference>
<feature type="transmembrane region" description="Helical" evidence="9">
    <location>
        <begin position="99"/>
        <end position="118"/>
    </location>
</feature>
<comment type="similarity">
    <text evidence="2">Belongs to the major facilitator superfamily. Metabolite:H+ Symporter (MHS) family (TC 2.A.1.6) family.</text>
</comment>
<evidence type="ECO:0000256" key="5">
    <source>
        <dbReference type="ARBA" id="ARBA00022692"/>
    </source>
</evidence>
<dbReference type="AlphaFoldDB" id="A0A4R5KQP9"/>
<gene>
    <name evidence="11" type="ORF">E1809_08205</name>
</gene>
<evidence type="ECO:0000256" key="2">
    <source>
        <dbReference type="ARBA" id="ARBA00008240"/>
    </source>
</evidence>
<feature type="transmembrane region" description="Helical" evidence="9">
    <location>
        <begin position="351"/>
        <end position="374"/>
    </location>
</feature>
<dbReference type="SUPFAM" id="SSF103473">
    <property type="entry name" value="MFS general substrate transporter"/>
    <property type="match status" value="1"/>
</dbReference>
<dbReference type="Pfam" id="PF07690">
    <property type="entry name" value="MFS_1"/>
    <property type="match status" value="1"/>
</dbReference>
<proteinExistence type="inferred from homology"/>
<accession>A0A4R5KQP9</accession>
<evidence type="ECO:0000259" key="10">
    <source>
        <dbReference type="PROSITE" id="PS50850"/>
    </source>
</evidence>
<feature type="transmembrane region" description="Helical" evidence="9">
    <location>
        <begin position="386"/>
        <end position="412"/>
    </location>
</feature>
<dbReference type="OrthoDB" id="8953821at2"/>
<keyword evidence="6" id="KW-0769">Symport</keyword>
<dbReference type="PROSITE" id="PS00216">
    <property type="entry name" value="SUGAR_TRANSPORT_1"/>
    <property type="match status" value="1"/>
</dbReference>
<dbReference type="RefSeq" id="WP_133203743.1">
    <property type="nucleotide sequence ID" value="NZ_SMRU01000008.1"/>
</dbReference>
<evidence type="ECO:0000313" key="12">
    <source>
        <dbReference type="Proteomes" id="UP000295511"/>
    </source>
</evidence>
<feature type="transmembrane region" description="Helical" evidence="9">
    <location>
        <begin position="41"/>
        <end position="60"/>
    </location>
</feature>
<comment type="caution">
    <text evidence="11">The sequence shown here is derived from an EMBL/GenBank/DDBJ whole genome shotgun (WGS) entry which is preliminary data.</text>
</comment>
<evidence type="ECO:0000256" key="9">
    <source>
        <dbReference type="SAM" id="Phobius"/>
    </source>
</evidence>
<reference evidence="11 12" key="1">
    <citation type="submission" date="2019-03" db="EMBL/GenBank/DDBJ databases">
        <title>Whole genome sequence of Arthrobacter sp JH1-1.</title>
        <authorList>
            <person name="Trinh H.N."/>
        </authorList>
    </citation>
    <scope>NUCLEOTIDE SEQUENCE [LARGE SCALE GENOMIC DNA]</scope>
    <source>
        <strain evidence="11 12">JH1-1</strain>
    </source>
</reference>
<name>A0A4R5KQP9_9MICC</name>
<feature type="transmembrane region" description="Helical" evidence="9">
    <location>
        <begin position="200"/>
        <end position="219"/>
    </location>
</feature>
<dbReference type="Gene3D" id="1.20.1250.20">
    <property type="entry name" value="MFS general substrate transporter like domains"/>
    <property type="match status" value="2"/>
</dbReference>
<dbReference type="InterPro" id="IPR011701">
    <property type="entry name" value="MFS"/>
</dbReference>
<dbReference type="PROSITE" id="PS00217">
    <property type="entry name" value="SUGAR_TRANSPORT_2"/>
    <property type="match status" value="1"/>
</dbReference>